<evidence type="ECO:0000256" key="1">
    <source>
        <dbReference type="SAM" id="MobiDB-lite"/>
    </source>
</evidence>
<gene>
    <name evidence="2" type="ORF">EYF80_006703</name>
</gene>
<evidence type="ECO:0000313" key="3">
    <source>
        <dbReference type="Proteomes" id="UP000314294"/>
    </source>
</evidence>
<accession>A0A4Z2IYY5</accession>
<organism evidence="2 3">
    <name type="scientific">Liparis tanakae</name>
    <name type="common">Tanaka's snailfish</name>
    <dbReference type="NCBI Taxonomy" id="230148"/>
    <lineage>
        <taxon>Eukaryota</taxon>
        <taxon>Metazoa</taxon>
        <taxon>Chordata</taxon>
        <taxon>Craniata</taxon>
        <taxon>Vertebrata</taxon>
        <taxon>Euteleostomi</taxon>
        <taxon>Actinopterygii</taxon>
        <taxon>Neopterygii</taxon>
        <taxon>Teleostei</taxon>
        <taxon>Neoteleostei</taxon>
        <taxon>Acanthomorphata</taxon>
        <taxon>Eupercaria</taxon>
        <taxon>Perciformes</taxon>
        <taxon>Cottioidei</taxon>
        <taxon>Cottales</taxon>
        <taxon>Liparidae</taxon>
        <taxon>Liparis</taxon>
    </lineage>
</organism>
<protein>
    <submittedName>
        <fullName evidence="2">Uncharacterized protein</fullName>
    </submittedName>
</protein>
<sequence length="138" mass="15227">MVWWFNSSEAPSGVEGNETQFTGNDDIEIHGFGSIHAGSTWITIDALGALTDRITQWLRDIHRKASEPGIHDIIGELKIECPCLRPRVTPAGSTCVWMDQQDTVVSKASSEEGCRNVKHGGKHGRMWAAGDSHEREKS</sequence>
<keyword evidence="3" id="KW-1185">Reference proteome</keyword>
<proteinExistence type="predicted"/>
<comment type="caution">
    <text evidence="2">The sequence shown here is derived from an EMBL/GenBank/DDBJ whole genome shotgun (WGS) entry which is preliminary data.</text>
</comment>
<dbReference type="Proteomes" id="UP000314294">
    <property type="component" value="Unassembled WGS sequence"/>
</dbReference>
<dbReference type="AlphaFoldDB" id="A0A4Z2IYY5"/>
<dbReference type="EMBL" id="SRLO01000035">
    <property type="protein sequence ID" value="TNN83096.1"/>
    <property type="molecule type" value="Genomic_DNA"/>
</dbReference>
<reference evidence="2 3" key="1">
    <citation type="submission" date="2019-03" db="EMBL/GenBank/DDBJ databases">
        <title>First draft genome of Liparis tanakae, snailfish: a comprehensive survey of snailfish specific genes.</title>
        <authorList>
            <person name="Kim W."/>
            <person name="Song I."/>
            <person name="Jeong J.-H."/>
            <person name="Kim D."/>
            <person name="Kim S."/>
            <person name="Ryu S."/>
            <person name="Song J.Y."/>
            <person name="Lee S.K."/>
        </authorList>
    </citation>
    <scope>NUCLEOTIDE SEQUENCE [LARGE SCALE GENOMIC DNA]</scope>
    <source>
        <tissue evidence="2">Muscle</tissue>
    </source>
</reference>
<evidence type="ECO:0000313" key="2">
    <source>
        <dbReference type="EMBL" id="TNN83096.1"/>
    </source>
</evidence>
<name>A0A4Z2IYY5_9TELE</name>
<feature type="region of interest" description="Disordered" evidence="1">
    <location>
        <begin position="117"/>
        <end position="138"/>
    </location>
</feature>